<feature type="signal peptide" evidence="1">
    <location>
        <begin position="1"/>
        <end position="30"/>
    </location>
</feature>
<keyword evidence="1" id="KW-0732">Signal</keyword>
<name>A0A9W3BJS2_BIOGL</name>
<dbReference type="OrthoDB" id="6088630at2759"/>
<evidence type="ECO:0000313" key="5">
    <source>
        <dbReference type="RefSeq" id="XP_055899680.1"/>
    </source>
</evidence>
<dbReference type="RefSeq" id="XP_055899678.1">
    <property type="nucleotide sequence ID" value="XM_056043703.1"/>
</dbReference>
<evidence type="ECO:0000313" key="3">
    <source>
        <dbReference type="RefSeq" id="XP_055899678.1"/>
    </source>
</evidence>
<dbReference type="RefSeq" id="XP_055899680.1">
    <property type="nucleotide sequence ID" value="XM_056043705.1"/>
</dbReference>
<feature type="chain" id="PRO_5044703078" evidence="1">
    <location>
        <begin position="31"/>
        <end position="292"/>
    </location>
</feature>
<dbReference type="OMA" id="QCSEAHR"/>
<accession>A0A9W3BJS2</accession>
<sequence length="292" mass="33152">MRIRFQGAMIQPHRVHLFVCLVTAAVRVLADDNTYCPRSIYDCDSLEARLHASADVIVTPEFMTSSHEATDIDELCRFFKSPECSDSIVGQCKGEVVYATQIFKIRQQYICGERFARKEMNALKACARKTDRNLSSCHKKRNERLDEVNNLLQTSPVTHPWCNFTNDYITCVYTVMALGCAIEVAEKYMENFNFTSHFVDVVNGHGCSFSHPMEILKTTALPDITSQIYSRHGNYHSERSSPRLRNSSTSSASDSRTLLCLCCLLGFAAFLFGQRDELWLLPERNIITFPAS</sequence>
<reference evidence="3 4" key="1">
    <citation type="submission" date="2025-04" db="UniProtKB">
        <authorList>
            <consortium name="RefSeq"/>
        </authorList>
    </citation>
    <scope>IDENTIFICATION</scope>
</reference>
<proteinExistence type="predicted"/>
<dbReference type="GeneID" id="106074340"/>
<dbReference type="Proteomes" id="UP001165740">
    <property type="component" value="Chromosome 10"/>
</dbReference>
<protein>
    <submittedName>
        <fullName evidence="3 4">Uncharacterized protein LOC106074340</fullName>
    </submittedName>
</protein>
<organism evidence="2 5">
    <name type="scientific">Biomphalaria glabrata</name>
    <name type="common">Bloodfluke planorb</name>
    <name type="synonym">Freshwater snail</name>
    <dbReference type="NCBI Taxonomy" id="6526"/>
    <lineage>
        <taxon>Eukaryota</taxon>
        <taxon>Metazoa</taxon>
        <taxon>Spiralia</taxon>
        <taxon>Lophotrochozoa</taxon>
        <taxon>Mollusca</taxon>
        <taxon>Gastropoda</taxon>
        <taxon>Heterobranchia</taxon>
        <taxon>Euthyneura</taxon>
        <taxon>Panpulmonata</taxon>
        <taxon>Hygrophila</taxon>
        <taxon>Lymnaeoidea</taxon>
        <taxon>Planorbidae</taxon>
        <taxon>Biomphalaria</taxon>
    </lineage>
</organism>
<evidence type="ECO:0000256" key="1">
    <source>
        <dbReference type="SAM" id="SignalP"/>
    </source>
</evidence>
<dbReference type="RefSeq" id="XP_055899679.1">
    <property type="nucleotide sequence ID" value="XM_056043704.1"/>
</dbReference>
<evidence type="ECO:0000313" key="4">
    <source>
        <dbReference type="RefSeq" id="XP_055899679.1"/>
    </source>
</evidence>
<keyword evidence="2" id="KW-1185">Reference proteome</keyword>
<dbReference type="AlphaFoldDB" id="A0A9W3BJS2"/>
<gene>
    <name evidence="3 4 5" type="primary">LOC106074340</name>
</gene>
<evidence type="ECO:0000313" key="2">
    <source>
        <dbReference type="Proteomes" id="UP001165740"/>
    </source>
</evidence>